<name>A0A6A5Y2R0_9PLEO</name>
<organism evidence="1 2">
    <name type="scientific">Aaosphaeria arxii CBS 175.79</name>
    <dbReference type="NCBI Taxonomy" id="1450172"/>
    <lineage>
        <taxon>Eukaryota</taxon>
        <taxon>Fungi</taxon>
        <taxon>Dikarya</taxon>
        <taxon>Ascomycota</taxon>
        <taxon>Pezizomycotina</taxon>
        <taxon>Dothideomycetes</taxon>
        <taxon>Pleosporomycetidae</taxon>
        <taxon>Pleosporales</taxon>
        <taxon>Pleosporales incertae sedis</taxon>
        <taxon>Aaosphaeria</taxon>
    </lineage>
</organism>
<keyword evidence="2" id="KW-1185">Reference proteome</keyword>
<evidence type="ECO:0000313" key="1">
    <source>
        <dbReference type="EMBL" id="KAF2019090.1"/>
    </source>
</evidence>
<dbReference type="Proteomes" id="UP000799778">
    <property type="component" value="Unassembled WGS sequence"/>
</dbReference>
<accession>A0A6A5Y2R0</accession>
<proteinExistence type="predicted"/>
<reference evidence="1" key="1">
    <citation type="journal article" date="2020" name="Stud. Mycol.">
        <title>101 Dothideomycetes genomes: a test case for predicting lifestyles and emergence of pathogens.</title>
        <authorList>
            <person name="Haridas S."/>
            <person name="Albert R."/>
            <person name="Binder M."/>
            <person name="Bloem J."/>
            <person name="Labutti K."/>
            <person name="Salamov A."/>
            <person name="Andreopoulos B."/>
            <person name="Baker S."/>
            <person name="Barry K."/>
            <person name="Bills G."/>
            <person name="Bluhm B."/>
            <person name="Cannon C."/>
            <person name="Castanera R."/>
            <person name="Culley D."/>
            <person name="Daum C."/>
            <person name="Ezra D."/>
            <person name="Gonzalez J."/>
            <person name="Henrissat B."/>
            <person name="Kuo A."/>
            <person name="Liang C."/>
            <person name="Lipzen A."/>
            <person name="Lutzoni F."/>
            <person name="Magnuson J."/>
            <person name="Mondo S."/>
            <person name="Nolan M."/>
            <person name="Ohm R."/>
            <person name="Pangilinan J."/>
            <person name="Park H.-J."/>
            <person name="Ramirez L."/>
            <person name="Alfaro M."/>
            <person name="Sun H."/>
            <person name="Tritt A."/>
            <person name="Yoshinaga Y."/>
            <person name="Zwiers L.-H."/>
            <person name="Turgeon B."/>
            <person name="Goodwin S."/>
            <person name="Spatafora J."/>
            <person name="Crous P."/>
            <person name="Grigoriev I."/>
        </authorList>
    </citation>
    <scope>NUCLEOTIDE SEQUENCE</scope>
    <source>
        <strain evidence="1">CBS 175.79</strain>
    </source>
</reference>
<protein>
    <submittedName>
        <fullName evidence="1">Uncharacterized protein</fullName>
    </submittedName>
</protein>
<dbReference type="AlphaFoldDB" id="A0A6A5Y2R0"/>
<dbReference type="EMBL" id="ML978067">
    <property type="protein sequence ID" value="KAF2019090.1"/>
    <property type="molecule type" value="Genomic_DNA"/>
</dbReference>
<gene>
    <name evidence="1" type="ORF">BU24DRAFT_418692</name>
</gene>
<sequence>MRHLMTLGLCSSSTSTTLERYSNLTRATQTSILLPSGSLTCQWDVTTAVQCGHPDENISYTTRTISSFASLPEEQRLHEKQDKQRAMGNQDWCV</sequence>
<dbReference type="GeneID" id="54284429"/>
<evidence type="ECO:0000313" key="2">
    <source>
        <dbReference type="Proteomes" id="UP000799778"/>
    </source>
</evidence>
<dbReference type="RefSeq" id="XP_033387429.1">
    <property type="nucleotide sequence ID" value="XM_033527032.1"/>
</dbReference>